<protein>
    <submittedName>
        <fullName evidence="1">Uncharacterized protein</fullName>
    </submittedName>
</protein>
<accession>A0A392U9F6</accession>
<comment type="caution">
    <text evidence="1">The sequence shown here is derived from an EMBL/GenBank/DDBJ whole genome shotgun (WGS) entry which is preliminary data.</text>
</comment>
<dbReference type="Proteomes" id="UP000265520">
    <property type="component" value="Unassembled WGS sequence"/>
</dbReference>
<dbReference type="EMBL" id="LXQA010747474">
    <property type="protein sequence ID" value="MCI69016.1"/>
    <property type="molecule type" value="Genomic_DNA"/>
</dbReference>
<proteinExistence type="predicted"/>
<evidence type="ECO:0000313" key="1">
    <source>
        <dbReference type="EMBL" id="MCI69016.1"/>
    </source>
</evidence>
<dbReference type="AlphaFoldDB" id="A0A392U9F6"/>
<reference evidence="1 2" key="1">
    <citation type="journal article" date="2018" name="Front. Plant Sci.">
        <title>Red Clover (Trifolium pratense) and Zigzag Clover (T. medium) - A Picture of Genomic Similarities and Differences.</title>
        <authorList>
            <person name="Dluhosova J."/>
            <person name="Istvanek J."/>
            <person name="Nedelnik J."/>
            <person name="Repkova J."/>
        </authorList>
    </citation>
    <scope>NUCLEOTIDE SEQUENCE [LARGE SCALE GENOMIC DNA]</scope>
    <source>
        <strain evidence="2">cv. 10/8</strain>
        <tissue evidence="1">Leaf</tissue>
    </source>
</reference>
<evidence type="ECO:0000313" key="2">
    <source>
        <dbReference type="Proteomes" id="UP000265520"/>
    </source>
</evidence>
<sequence>GLCCKLLPGSFAAGGFACGLLGTCHGQKVLED</sequence>
<organism evidence="1 2">
    <name type="scientific">Trifolium medium</name>
    <dbReference type="NCBI Taxonomy" id="97028"/>
    <lineage>
        <taxon>Eukaryota</taxon>
        <taxon>Viridiplantae</taxon>
        <taxon>Streptophyta</taxon>
        <taxon>Embryophyta</taxon>
        <taxon>Tracheophyta</taxon>
        <taxon>Spermatophyta</taxon>
        <taxon>Magnoliopsida</taxon>
        <taxon>eudicotyledons</taxon>
        <taxon>Gunneridae</taxon>
        <taxon>Pentapetalae</taxon>
        <taxon>rosids</taxon>
        <taxon>fabids</taxon>
        <taxon>Fabales</taxon>
        <taxon>Fabaceae</taxon>
        <taxon>Papilionoideae</taxon>
        <taxon>50 kb inversion clade</taxon>
        <taxon>NPAAA clade</taxon>
        <taxon>Hologalegina</taxon>
        <taxon>IRL clade</taxon>
        <taxon>Trifolieae</taxon>
        <taxon>Trifolium</taxon>
    </lineage>
</organism>
<keyword evidence="2" id="KW-1185">Reference proteome</keyword>
<feature type="non-terminal residue" evidence="1">
    <location>
        <position position="1"/>
    </location>
</feature>
<name>A0A392U9F6_9FABA</name>